<feature type="binding site" evidence="8">
    <location>
        <begin position="139"/>
        <end position="141"/>
    </location>
    <ligand>
        <name>FAD</name>
        <dbReference type="ChEBI" id="CHEBI:57692"/>
    </ligand>
</feature>
<dbReference type="FunFam" id="3.30.390.30:FF:000001">
    <property type="entry name" value="Dihydrolipoyl dehydrogenase"/>
    <property type="match status" value="1"/>
</dbReference>
<reference evidence="13 14" key="1">
    <citation type="submission" date="2018-12" db="EMBL/GenBank/DDBJ databases">
        <title>Complete genome sequencing of Tabrizicola sp. K13M18.</title>
        <authorList>
            <person name="Bae J.-W."/>
        </authorList>
    </citation>
    <scope>NUCLEOTIDE SEQUENCE [LARGE SCALE GENOMIC DNA]</scope>
    <source>
        <strain evidence="13 14">K13M18</strain>
    </source>
</reference>
<dbReference type="InterPro" id="IPR023753">
    <property type="entry name" value="FAD/NAD-binding_dom"/>
</dbReference>
<feature type="domain" description="FAD/NAD(P)-binding" evidence="12">
    <location>
        <begin position="7"/>
        <end position="317"/>
    </location>
</feature>
<dbReference type="RefSeq" id="WP_125324944.1">
    <property type="nucleotide sequence ID" value="NZ_CP034328.1"/>
</dbReference>
<dbReference type="PRINTS" id="PR00368">
    <property type="entry name" value="FADPNR"/>
</dbReference>
<gene>
    <name evidence="13" type="ORF">EI545_07770</name>
</gene>
<evidence type="ECO:0000256" key="10">
    <source>
        <dbReference type="RuleBase" id="RU003691"/>
    </source>
</evidence>
<dbReference type="EMBL" id="CP034328">
    <property type="protein sequence ID" value="AZL58743.1"/>
    <property type="molecule type" value="Genomic_DNA"/>
</dbReference>
<dbReference type="SUPFAM" id="SSF55424">
    <property type="entry name" value="FAD/NAD-linked reductases, dimerisation (C-terminal) domain"/>
    <property type="match status" value="1"/>
</dbReference>
<evidence type="ECO:0000256" key="2">
    <source>
        <dbReference type="ARBA" id="ARBA00022630"/>
    </source>
</evidence>
<dbReference type="AlphaFoldDB" id="A0A3S8U559"/>
<dbReference type="InterPro" id="IPR001100">
    <property type="entry name" value="Pyr_nuc-diS_OxRdtase"/>
</dbReference>
<proteinExistence type="inferred from homology"/>
<comment type="cofactor">
    <cofactor evidence="8">
        <name>FAD</name>
        <dbReference type="ChEBI" id="CHEBI:57692"/>
    </cofactor>
    <text evidence="8">Binds 1 FAD per subunit.</text>
</comment>
<dbReference type="InterPro" id="IPR004099">
    <property type="entry name" value="Pyr_nucl-diS_OxRdtase_dimer"/>
</dbReference>
<sequence>MQLIETDICVIGAGSGGLSVAAGAVQMGARVVLIEAGEMGGDCLNAGCVPSKALIAAAKAAEAQRHGFRGVAAQEPQVDFAAVKDHVAAVIAQIAPVDSQERFEGLGCTVIRAFARFTGPAEVEAGGQRIRARRFVIATGSRPFVPPIPGVETTPYLTNETIFDLRERPGHLVVIGGGPIGVEMAQAHRRLGCEVTVIEGAKVLGREDPELAAVVIDALRAEGIRLVEGQPVVRLSGSDGAVEVVLGDGTSVTGTHILMAVGRKVALDGMNLEAAGVAHTGKGVTVDARLRSSNRRVYAVGDAAGGLQFTHVAGWHAGIVIRQAVLGLPAKADPRAVPRVTYTVPELAQVGLTEAEARKLHGDRLTVIRADLHHNDRAIAEGKDTGFAKVMVVKGRPVGASIVGPQAGELIGLWALALSARLKMSAVAGMIAPYPTLGEVSKRAAGAYFSPQLFANPWLKRFVRLVQRIIP</sequence>
<organism evidence="13 14">
    <name type="scientific">Tabrizicola piscis</name>
    <dbReference type="NCBI Taxonomy" id="2494374"/>
    <lineage>
        <taxon>Bacteria</taxon>
        <taxon>Pseudomonadati</taxon>
        <taxon>Pseudomonadota</taxon>
        <taxon>Alphaproteobacteria</taxon>
        <taxon>Rhodobacterales</taxon>
        <taxon>Paracoccaceae</taxon>
        <taxon>Tabrizicola</taxon>
    </lineage>
</organism>
<keyword evidence="5 10" id="KW-0560">Oxidoreductase</keyword>
<dbReference type="KEGG" id="taw:EI545_07770"/>
<dbReference type="PIRSF" id="PIRSF000350">
    <property type="entry name" value="Mercury_reductase_MerA"/>
    <property type="match status" value="1"/>
</dbReference>
<evidence type="ECO:0000313" key="14">
    <source>
        <dbReference type="Proteomes" id="UP000282002"/>
    </source>
</evidence>
<feature type="binding site" evidence="8">
    <location>
        <position position="302"/>
    </location>
    <ligand>
        <name>FAD</name>
        <dbReference type="ChEBI" id="CHEBI:57692"/>
    </ligand>
</feature>
<dbReference type="Pfam" id="PF02852">
    <property type="entry name" value="Pyr_redox_dim"/>
    <property type="match status" value="1"/>
</dbReference>
<evidence type="ECO:0000256" key="5">
    <source>
        <dbReference type="ARBA" id="ARBA00023002"/>
    </source>
</evidence>
<keyword evidence="8" id="KW-0547">Nucleotide-binding</keyword>
<feature type="domain" description="Pyridine nucleotide-disulphide oxidoreductase dimerisation" evidence="11">
    <location>
        <begin position="337"/>
        <end position="444"/>
    </location>
</feature>
<protein>
    <submittedName>
        <fullName evidence="13">Dihydrolipoamide dehydrogenase</fullName>
    </submittedName>
</protein>
<dbReference type="Pfam" id="PF07992">
    <property type="entry name" value="Pyr_redox_2"/>
    <property type="match status" value="1"/>
</dbReference>
<comment type="similarity">
    <text evidence="1 10">Belongs to the class-I pyridine nucleotide-disulfide oxidoreductase family.</text>
</comment>
<evidence type="ECO:0000256" key="3">
    <source>
        <dbReference type="ARBA" id="ARBA00022827"/>
    </source>
</evidence>
<keyword evidence="8" id="KW-0520">NAD</keyword>
<evidence type="ECO:0000256" key="7">
    <source>
        <dbReference type="ARBA" id="ARBA00023284"/>
    </source>
</evidence>
<feature type="disulfide bond" description="Redox-active" evidence="9">
    <location>
        <begin position="43"/>
        <end position="48"/>
    </location>
</feature>
<dbReference type="SUPFAM" id="SSF51905">
    <property type="entry name" value="FAD/NAD(P)-binding domain"/>
    <property type="match status" value="1"/>
</dbReference>
<keyword evidence="3 8" id="KW-0274">FAD</keyword>
<evidence type="ECO:0000313" key="13">
    <source>
        <dbReference type="EMBL" id="AZL58743.1"/>
    </source>
</evidence>
<evidence type="ECO:0000256" key="8">
    <source>
        <dbReference type="PIRSR" id="PIRSR000350-3"/>
    </source>
</evidence>
<evidence type="ECO:0000256" key="9">
    <source>
        <dbReference type="PIRSR" id="PIRSR000350-4"/>
    </source>
</evidence>
<dbReference type="Gene3D" id="3.50.50.60">
    <property type="entry name" value="FAD/NAD(P)-binding domain"/>
    <property type="match status" value="2"/>
</dbReference>
<evidence type="ECO:0000256" key="1">
    <source>
        <dbReference type="ARBA" id="ARBA00007532"/>
    </source>
</evidence>
<dbReference type="GO" id="GO:0050660">
    <property type="term" value="F:flavin adenine dinucleotide binding"/>
    <property type="evidence" value="ECO:0007669"/>
    <property type="project" value="TreeGrafter"/>
</dbReference>
<dbReference type="InterPro" id="IPR016156">
    <property type="entry name" value="FAD/NAD-linked_Rdtase_dimer_sf"/>
</dbReference>
<dbReference type="PRINTS" id="PR00411">
    <property type="entry name" value="PNDRDTASEI"/>
</dbReference>
<dbReference type="GO" id="GO:0003955">
    <property type="term" value="F:NAD(P)H dehydrogenase (quinone) activity"/>
    <property type="evidence" value="ECO:0007669"/>
    <property type="project" value="TreeGrafter"/>
</dbReference>
<keyword evidence="7 10" id="KW-0676">Redox-active center</keyword>
<dbReference type="GO" id="GO:0016668">
    <property type="term" value="F:oxidoreductase activity, acting on a sulfur group of donors, NAD(P) as acceptor"/>
    <property type="evidence" value="ECO:0007669"/>
    <property type="project" value="InterPro"/>
</dbReference>
<keyword evidence="6" id="KW-1015">Disulfide bond</keyword>
<keyword evidence="4" id="KW-0521">NADP</keyword>
<dbReference type="InterPro" id="IPR036188">
    <property type="entry name" value="FAD/NAD-bd_sf"/>
</dbReference>
<evidence type="ECO:0000259" key="11">
    <source>
        <dbReference type="Pfam" id="PF02852"/>
    </source>
</evidence>
<evidence type="ECO:0000256" key="6">
    <source>
        <dbReference type="ARBA" id="ARBA00023157"/>
    </source>
</evidence>
<keyword evidence="2 10" id="KW-0285">Flavoprotein</keyword>
<dbReference type="OrthoDB" id="9776382at2"/>
<dbReference type="PANTHER" id="PTHR43014:SF2">
    <property type="entry name" value="MERCURIC REDUCTASE"/>
    <property type="match status" value="1"/>
</dbReference>
<dbReference type="Gene3D" id="3.30.390.30">
    <property type="match status" value="1"/>
</dbReference>
<dbReference type="InterPro" id="IPR012999">
    <property type="entry name" value="Pyr_OxRdtase_I_AS"/>
</dbReference>
<keyword evidence="14" id="KW-1185">Reference proteome</keyword>
<evidence type="ECO:0000256" key="4">
    <source>
        <dbReference type="ARBA" id="ARBA00022857"/>
    </source>
</evidence>
<dbReference type="Proteomes" id="UP000282002">
    <property type="component" value="Chromosome"/>
</dbReference>
<feature type="binding site" evidence="8">
    <location>
        <position position="199"/>
    </location>
    <ligand>
        <name>NAD(+)</name>
        <dbReference type="ChEBI" id="CHEBI:57540"/>
    </ligand>
</feature>
<feature type="binding site" evidence="8">
    <location>
        <position position="52"/>
    </location>
    <ligand>
        <name>FAD</name>
        <dbReference type="ChEBI" id="CHEBI:57692"/>
    </ligand>
</feature>
<dbReference type="PROSITE" id="PS00076">
    <property type="entry name" value="PYRIDINE_REDOX_1"/>
    <property type="match status" value="1"/>
</dbReference>
<accession>A0A3S8U559</accession>
<feature type="binding site" evidence="8">
    <location>
        <begin position="176"/>
        <end position="183"/>
    </location>
    <ligand>
        <name>NAD(+)</name>
        <dbReference type="ChEBI" id="CHEBI:57540"/>
    </ligand>
</feature>
<evidence type="ECO:0000259" key="12">
    <source>
        <dbReference type="Pfam" id="PF07992"/>
    </source>
</evidence>
<feature type="binding site" evidence="8">
    <location>
        <position position="262"/>
    </location>
    <ligand>
        <name>NAD(+)</name>
        <dbReference type="ChEBI" id="CHEBI:57540"/>
    </ligand>
</feature>
<name>A0A3S8U559_9RHOB</name>
<dbReference type="PANTHER" id="PTHR43014">
    <property type="entry name" value="MERCURIC REDUCTASE"/>
    <property type="match status" value="1"/>
</dbReference>